<dbReference type="Gene3D" id="3.60.70.12">
    <property type="entry name" value="L-amino peptidase D-ALA esterase/amidase"/>
    <property type="match status" value="1"/>
</dbReference>
<evidence type="ECO:0000256" key="8">
    <source>
        <dbReference type="ARBA" id="ARBA00022813"/>
    </source>
</evidence>
<feature type="active site" description="Nucleophile" evidence="10">
    <location>
        <position position="186"/>
    </location>
</feature>
<dbReference type="SUPFAM" id="SSF56266">
    <property type="entry name" value="DmpA/ArgJ-like"/>
    <property type="match status" value="1"/>
</dbReference>
<comment type="pathway">
    <text evidence="10">Amino-acid biosynthesis; L-arginine biosynthesis; L-ornithine and N-acetyl-L-glutamate from L-glutamate and N(2)-acetyl-L-ornithine (cyclic): step 1/1.</text>
</comment>
<reference evidence="11 12" key="1">
    <citation type="submission" date="2019-02" db="EMBL/GenBank/DDBJ databases">
        <title>Deep-cultivation of Planctomycetes and their phenomic and genomic characterization uncovers novel biology.</title>
        <authorList>
            <person name="Wiegand S."/>
            <person name="Jogler M."/>
            <person name="Boedeker C."/>
            <person name="Pinto D."/>
            <person name="Vollmers J."/>
            <person name="Rivas-Marin E."/>
            <person name="Kohn T."/>
            <person name="Peeters S.H."/>
            <person name="Heuer A."/>
            <person name="Rast P."/>
            <person name="Oberbeckmann S."/>
            <person name="Bunk B."/>
            <person name="Jeske O."/>
            <person name="Meyerdierks A."/>
            <person name="Storesund J.E."/>
            <person name="Kallscheuer N."/>
            <person name="Luecker S."/>
            <person name="Lage O.M."/>
            <person name="Pohl T."/>
            <person name="Merkel B.J."/>
            <person name="Hornburger P."/>
            <person name="Mueller R.-W."/>
            <person name="Bruemmer F."/>
            <person name="Labrenz M."/>
            <person name="Spormann A.M."/>
            <person name="Op den Camp H."/>
            <person name="Overmann J."/>
            <person name="Amann R."/>
            <person name="Jetten M.S.M."/>
            <person name="Mascher T."/>
            <person name="Medema M.H."/>
            <person name="Devos D.P."/>
            <person name="Kaster A.-K."/>
            <person name="Ovreas L."/>
            <person name="Rohde M."/>
            <person name="Galperin M.Y."/>
            <person name="Jogler C."/>
        </authorList>
    </citation>
    <scope>NUCLEOTIDE SEQUENCE [LARGE SCALE GENOMIC DNA]</scope>
    <source>
        <strain evidence="11 12">Pan216</strain>
    </source>
</reference>
<keyword evidence="12" id="KW-1185">Reference proteome</keyword>
<evidence type="ECO:0000313" key="12">
    <source>
        <dbReference type="Proteomes" id="UP000317093"/>
    </source>
</evidence>
<comment type="function">
    <text evidence="10">Catalyzes two activities which are involved in the cyclic version of arginine biosynthesis: the synthesis of N-acetylglutamate from glutamate and acetyl-CoA as the acetyl donor, and of ornithine by transacetylation between N(2)-acetylornithine and glutamate.</text>
</comment>
<dbReference type="GO" id="GO:0006592">
    <property type="term" value="P:ornithine biosynthetic process"/>
    <property type="evidence" value="ECO:0007669"/>
    <property type="project" value="TreeGrafter"/>
</dbReference>
<feature type="chain" id="PRO_5023427039" description="Arginine biosynthesis bifunctional protein ArgJ alpha chain" evidence="10">
    <location>
        <begin position="1"/>
        <end position="185"/>
    </location>
</feature>
<dbReference type="KEGG" id="knv:Pan216_44690"/>
<dbReference type="NCBIfam" id="TIGR00120">
    <property type="entry name" value="ArgJ"/>
    <property type="match status" value="1"/>
</dbReference>
<accession>A0A518B9C5</accession>
<evidence type="ECO:0000313" key="11">
    <source>
        <dbReference type="EMBL" id="QDU63588.1"/>
    </source>
</evidence>
<feature type="site" description="Involved in the stabilization of negative charge on the oxyanion by the formation of the oxyanion hole" evidence="10">
    <location>
        <position position="111"/>
    </location>
</feature>
<feature type="binding site" evidence="10">
    <location>
        <position position="397"/>
    </location>
    <ligand>
        <name>substrate</name>
    </ligand>
</feature>
<comment type="subcellular location">
    <subcellularLocation>
        <location evidence="1 10">Cytoplasm</location>
    </subcellularLocation>
</comment>
<name>A0A518B9C5_9BACT</name>
<dbReference type="EC" id="2.3.1.1" evidence="10"/>
<dbReference type="EMBL" id="CP036279">
    <property type="protein sequence ID" value="QDU63588.1"/>
    <property type="molecule type" value="Genomic_DNA"/>
</dbReference>
<dbReference type="Proteomes" id="UP000317093">
    <property type="component" value="Chromosome"/>
</dbReference>
<dbReference type="FunFam" id="3.60.70.12:FF:000001">
    <property type="entry name" value="Arginine biosynthesis bifunctional protein ArgJ, chloroplastic"/>
    <property type="match status" value="1"/>
</dbReference>
<dbReference type="InterPro" id="IPR042195">
    <property type="entry name" value="ArgJ_beta_C"/>
</dbReference>
<comment type="subunit">
    <text evidence="3 10">Heterotetramer of two alpha and two beta chains.</text>
</comment>
<evidence type="ECO:0000256" key="6">
    <source>
        <dbReference type="ARBA" id="ARBA00022605"/>
    </source>
</evidence>
<dbReference type="UniPathway" id="UPA00068">
    <property type="reaction ID" value="UER00106"/>
</dbReference>
<evidence type="ECO:0000256" key="7">
    <source>
        <dbReference type="ARBA" id="ARBA00022679"/>
    </source>
</evidence>
<keyword evidence="9 10" id="KW-0012">Acyltransferase</keyword>
<evidence type="ECO:0000256" key="5">
    <source>
        <dbReference type="ARBA" id="ARBA00022571"/>
    </source>
</evidence>
<gene>
    <name evidence="10 11" type="primary">argJ</name>
    <name evidence="11" type="ORF">Pan216_44690</name>
</gene>
<keyword evidence="6 10" id="KW-0028">Amino-acid biosynthesis</keyword>
<evidence type="ECO:0000256" key="10">
    <source>
        <dbReference type="HAMAP-Rule" id="MF_01106"/>
    </source>
</evidence>
<evidence type="ECO:0000256" key="2">
    <source>
        <dbReference type="ARBA" id="ARBA00006774"/>
    </source>
</evidence>
<dbReference type="OrthoDB" id="9804242at2"/>
<organism evidence="11 12">
    <name type="scientific">Kolteria novifilia</name>
    <dbReference type="NCBI Taxonomy" id="2527975"/>
    <lineage>
        <taxon>Bacteria</taxon>
        <taxon>Pseudomonadati</taxon>
        <taxon>Planctomycetota</taxon>
        <taxon>Planctomycetia</taxon>
        <taxon>Kolteriales</taxon>
        <taxon>Kolteriaceae</taxon>
        <taxon>Kolteria</taxon>
    </lineage>
</organism>
<dbReference type="PANTHER" id="PTHR23100">
    <property type="entry name" value="ARGININE BIOSYNTHESIS BIFUNCTIONAL PROTEIN ARGJ"/>
    <property type="match status" value="1"/>
</dbReference>
<feature type="site" description="Involved in the stabilization of negative charge on the oxyanion by the formation of the oxyanion hole" evidence="10">
    <location>
        <position position="110"/>
    </location>
</feature>
<dbReference type="InterPro" id="IPR016117">
    <property type="entry name" value="ArgJ-like_dom_sf"/>
</dbReference>
<dbReference type="FunFam" id="3.10.20.340:FF:000003">
    <property type="entry name" value="Arginine biosynthesis bifunctional protein ArgJ"/>
    <property type="match status" value="1"/>
</dbReference>
<dbReference type="GO" id="GO:0006526">
    <property type="term" value="P:L-arginine biosynthetic process"/>
    <property type="evidence" value="ECO:0007669"/>
    <property type="project" value="UniProtKB-UniRule"/>
</dbReference>
<dbReference type="PANTHER" id="PTHR23100:SF0">
    <property type="entry name" value="ARGININE BIOSYNTHESIS BIFUNCTIONAL PROTEIN ARGJ, MITOCHONDRIAL"/>
    <property type="match status" value="1"/>
</dbReference>
<keyword evidence="8 10" id="KW-0068">Autocatalytic cleavage</keyword>
<evidence type="ECO:0000256" key="3">
    <source>
        <dbReference type="ARBA" id="ARBA00011475"/>
    </source>
</evidence>
<dbReference type="CDD" id="cd02152">
    <property type="entry name" value="OAT"/>
    <property type="match status" value="1"/>
</dbReference>
<evidence type="ECO:0000256" key="9">
    <source>
        <dbReference type="ARBA" id="ARBA00023315"/>
    </source>
</evidence>
<dbReference type="GO" id="GO:0005737">
    <property type="term" value="C:cytoplasm"/>
    <property type="evidence" value="ECO:0007669"/>
    <property type="project" value="UniProtKB-SubCell"/>
</dbReference>
<feature type="binding site" evidence="10">
    <location>
        <position position="392"/>
    </location>
    <ligand>
        <name>substrate</name>
    </ligand>
</feature>
<evidence type="ECO:0000256" key="1">
    <source>
        <dbReference type="ARBA" id="ARBA00004496"/>
    </source>
</evidence>
<comment type="catalytic activity">
    <reaction evidence="10">
        <text>N(2)-acetyl-L-ornithine + L-glutamate = N-acetyl-L-glutamate + L-ornithine</text>
        <dbReference type="Rhea" id="RHEA:15349"/>
        <dbReference type="ChEBI" id="CHEBI:29985"/>
        <dbReference type="ChEBI" id="CHEBI:44337"/>
        <dbReference type="ChEBI" id="CHEBI:46911"/>
        <dbReference type="ChEBI" id="CHEBI:57805"/>
        <dbReference type="EC" id="2.3.1.35"/>
    </reaction>
</comment>
<dbReference type="Gene3D" id="3.10.20.340">
    <property type="entry name" value="ArgJ beta chain, C-terminal domain"/>
    <property type="match status" value="1"/>
</dbReference>
<comment type="similarity">
    <text evidence="2 10">Belongs to the ArgJ family.</text>
</comment>
<feature type="binding site" evidence="10">
    <location>
        <position position="149"/>
    </location>
    <ligand>
        <name>substrate</name>
    </ligand>
</feature>
<sequence length="397" mass="42126">MTEESLPLGYQFAGVACGIKDDPTTKDLALIVSDRDSAAVGVFTTNRVKAAPVLWCQDRLPATDVRGIVVNSGNANACTGERGRRDAQRMAQRLATALGANDSQVLVGSTGVIGHPLPIEIIESGIDSAAKRLERSSASLELAARAIMTTDTRPKLSRRTLTLAGGAVTVLGIAKGAAMIGPNMATMLSYIMTDAVAGPDLLEPVLRQAVDRSFHCISVEGHTSTNDTVLLLANGATGVAVDNEEQGLFEAAVTEVACELSRAIIDDAEGASHVITLDVRGCRTEAEARTIAKEIADSALVKTAVFGNDPNWGRIVSAAGYAGVAFEETEVSLRVNGTLLYDHGVPTPFDADAESKRMKDSRETHLELDLESGDARCRFWTSDLTHDYVHLNADYTT</sequence>
<dbReference type="NCBIfam" id="NF003802">
    <property type="entry name" value="PRK05388.1"/>
    <property type="match status" value="1"/>
</dbReference>
<keyword evidence="7 10" id="KW-0808">Transferase</keyword>
<keyword evidence="5 10" id="KW-0055">Arginine biosynthesis</keyword>
<feature type="binding site" evidence="10">
    <location>
        <position position="175"/>
    </location>
    <ligand>
        <name>substrate</name>
    </ligand>
</feature>
<protein>
    <recommendedName>
        <fullName evidence="10">Arginine biosynthesis bifunctional protein ArgJ</fullName>
    </recommendedName>
    <domain>
        <recommendedName>
            <fullName evidence="10">Glutamate N-acetyltransferase</fullName>
            <ecNumber evidence="10">2.3.1.35</ecNumber>
        </recommendedName>
        <alternativeName>
            <fullName evidence="10">Ornithine acetyltransferase</fullName>
            <shortName evidence="10">OATase</shortName>
        </alternativeName>
        <alternativeName>
            <fullName evidence="10">Ornithine transacetylase</fullName>
        </alternativeName>
    </domain>
    <domain>
        <recommendedName>
            <fullName evidence="10">Amino-acid acetyltransferase</fullName>
            <ecNumber evidence="10">2.3.1.1</ecNumber>
        </recommendedName>
        <alternativeName>
            <fullName evidence="10">N-acetylglutamate synthase</fullName>
            <shortName evidence="10">AGSase</shortName>
        </alternativeName>
    </domain>
    <component>
        <recommendedName>
            <fullName evidence="10">Arginine biosynthesis bifunctional protein ArgJ alpha chain</fullName>
        </recommendedName>
    </component>
    <component>
        <recommendedName>
            <fullName evidence="10">Arginine biosynthesis bifunctional protein ArgJ beta chain</fullName>
        </recommendedName>
    </component>
</protein>
<comment type="catalytic activity">
    <reaction evidence="10">
        <text>L-glutamate + acetyl-CoA = N-acetyl-L-glutamate + CoA + H(+)</text>
        <dbReference type="Rhea" id="RHEA:24292"/>
        <dbReference type="ChEBI" id="CHEBI:15378"/>
        <dbReference type="ChEBI" id="CHEBI:29985"/>
        <dbReference type="ChEBI" id="CHEBI:44337"/>
        <dbReference type="ChEBI" id="CHEBI:57287"/>
        <dbReference type="ChEBI" id="CHEBI:57288"/>
        <dbReference type="EC" id="2.3.1.1"/>
    </reaction>
</comment>
<dbReference type="GO" id="GO:0004042">
    <property type="term" value="F:L-glutamate N-acetyltransferase activity"/>
    <property type="evidence" value="ECO:0007669"/>
    <property type="project" value="UniProtKB-UniRule"/>
</dbReference>
<dbReference type="EC" id="2.3.1.35" evidence="10"/>
<feature type="binding site" evidence="10">
    <location>
        <position position="269"/>
    </location>
    <ligand>
        <name>substrate</name>
    </ligand>
</feature>
<dbReference type="InterPro" id="IPR002813">
    <property type="entry name" value="Arg_biosynth_ArgJ"/>
</dbReference>
<feature type="site" description="Cleavage; by autolysis" evidence="10">
    <location>
        <begin position="185"/>
        <end position="186"/>
    </location>
</feature>
<proteinExistence type="inferred from homology"/>
<dbReference type="RefSeq" id="WP_145261158.1">
    <property type="nucleotide sequence ID" value="NZ_CP036279.1"/>
</dbReference>
<feature type="chain" id="PRO_5023427040" description="Arginine biosynthesis bifunctional protein ArgJ beta chain" evidence="10">
    <location>
        <begin position="186"/>
        <end position="397"/>
    </location>
</feature>
<dbReference type="GO" id="GO:0004358">
    <property type="term" value="F:L-glutamate N-acetyltransferase activity, acting on acetyl-L-ornithine as donor"/>
    <property type="evidence" value="ECO:0007669"/>
    <property type="project" value="UniProtKB-UniRule"/>
</dbReference>
<keyword evidence="10" id="KW-0511">Multifunctional enzyme</keyword>
<keyword evidence="4 10" id="KW-0963">Cytoplasm</keyword>
<dbReference type="AlphaFoldDB" id="A0A518B9C5"/>
<evidence type="ECO:0000256" key="4">
    <source>
        <dbReference type="ARBA" id="ARBA00022490"/>
    </source>
</evidence>
<feature type="binding site" evidence="10">
    <location>
        <position position="186"/>
    </location>
    <ligand>
        <name>substrate</name>
    </ligand>
</feature>
<comment type="pathway">
    <text evidence="10">Amino-acid biosynthesis; L-arginine biosynthesis; N(2)-acetyl-L-ornithine from L-glutamate: step 1/4.</text>
</comment>
<dbReference type="Pfam" id="PF01960">
    <property type="entry name" value="ArgJ"/>
    <property type="match status" value="1"/>
</dbReference>
<dbReference type="HAMAP" id="MF_01106">
    <property type="entry name" value="ArgJ"/>
    <property type="match status" value="1"/>
</dbReference>